<sequence>MQSALRFANKYPRMQTLVFFIVLWSSGLAFTCLDSIQDPVDWYYVYKIPEMRSSADWKVKAGLAHFYLDVNSPVWTLSGRTINESQQSIYETMSPVYNNKADDTMYLMYNDEPPSNLSYNRGGHTKVLWLLTKLQDFG</sequence>
<name>A0A0B7A5J3_9EUPU</name>
<protein>
    <submittedName>
        <fullName evidence="4">Uncharacterized protein</fullName>
    </submittedName>
</protein>
<dbReference type="GO" id="GO:0004531">
    <property type="term" value="F:deoxyribonuclease II activity"/>
    <property type="evidence" value="ECO:0007669"/>
    <property type="project" value="InterPro"/>
</dbReference>
<reference evidence="4" key="1">
    <citation type="submission" date="2014-12" db="EMBL/GenBank/DDBJ databases">
        <title>Insight into the proteome of Arion vulgaris.</title>
        <authorList>
            <person name="Aradska J."/>
            <person name="Bulat T."/>
            <person name="Smidak R."/>
            <person name="Sarate P."/>
            <person name="Gangsoo J."/>
            <person name="Sialana F."/>
            <person name="Bilban M."/>
            <person name="Lubec G."/>
        </authorList>
    </citation>
    <scope>NUCLEOTIDE SEQUENCE</scope>
    <source>
        <tissue evidence="4">Skin</tissue>
    </source>
</reference>
<dbReference type="GO" id="GO:0006309">
    <property type="term" value="P:apoptotic DNA fragmentation"/>
    <property type="evidence" value="ECO:0007669"/>
    <property type="project" value="TreeGrafter"/>
</dbReference>
<dbReference type="Pfam" id="PF03265">
    <property type="entry name" value="DNase_II"/>
    <property type="match status" value="1"/>
</dbReference>
<comment type="similarity">
    <text evidence="1">Belongs to the DNase II family.</text>
</comment>
<dbReference type="PANTHER" id="PTHR10858:SF23">
    <property type="entry name" value="DEOXYRIBONUCLEASE II"/>
    <property type="match status" value="1"/>
</dbReference>
<dbReference type="PANTHER" id="PTHR10858">
    <property type="entry name" value="DEOXYRIBONUCLEASE II"/>
    <property type="match status" value="1"/>
</dbReference>
<evidence type="ECO:0000256" key="3">
    <source>
        <dbReference type="SAM" id="SignalP"/>
    </source>
</evidence>
<evidence type="ECO:0000256" key="2">
    <source>
        <dbReference type="ARBA" id="ARBA00022801"/>
    </source>
</evidence>
<feature type="signal peptide" evidence="3">
    <location>
        <begin position="1"/>
        <end position="29"/>
    </location>
</feature>
<gene>
    <name evidence="4" type="primary">ORF99108</name>
</gene>
<keyword evidence="2" id="KW-0378">Hydrolase</keyword>
<dbReference type="EMBL" id="HACG01029374">
    <property type="protein sequence ID" value="CEK76239.1"/>
    <property type="molecule type" value="Transcribed_RNA"/>
</dbReference>
<dbReference type="AlphaFoldDB" id="A0A0B7A5J3"/>
<proteinExistence type="inferred from homology"/>
<dbReference type="InterPro" id="IPR004947">
    <property type="entry name" value="DNase_II"/>
</dbReference>
<feature type="chain" id="PRO_5002127382" evidence="3">
    <location>
        <begin position="30"/>
        <end position="138"/>
    </location>
</feature>
<organism evidence="4">
    <name type="scientific">Arion vulgaris</name>
    <dbReference type="NCBI Taxonomy" id="1028688"/>
    <lineage>
        <taxon>Eukaryota</taxon>
        <taxon>Metazoa</taxon>
        <taxon>Spiralia</taxon>
        <taxon>Lophotrochozoa</taxon>
        <taxon>Mollusca</taxon>
        <taxon>Gastropoda</taxon>
        <taxon>Heterobranchia</taxon>
        <taxon>Euthyneura</taxon>
        <taxon>Panpulmonata</taxon>
        <taxon>Eupulmonata</taxon>
        <taxon>Stylommatophora</taxon>
        <taxon>Helicina</taxon>
        <taxon>Arionoidea</taxon>
        <taxon>Arionidae</taxon>
        <taxon>Arion</taxon>
    </lineage>
</organism>
<evidence type="ECO:0000256" key="1">
    <source>
        <dbReference type="ARBA" id="ARBA00007527"/>
    </source>
</evidence>
<evidence type="ECO:0000313" key="4">
    <source>
        <dbReference type="EMBL" id="CEK76239.1"/>
    </source>
</evidence>
<accession>A0A0B7A5J3</accession>
<keyword evidence="3" id="KW-0732">Signal</keyword>